<evidence type="ECO:0000256" key="9">
    <source>
        <dbReference type="ARBA" id="ARBA00030238"/>
    </source>
</evidence>
<dbReference type="RefSeq" id="WP_282758833.1">
    <property type="nucleotide sequence ID" value="NZ_JASCTH010000005.1"/>
</dbReference>
<dbReference type="SUPFAM" id="SSF51445">
    <property type="entry name" value="(Trans)glycosidases"/>
    <property type="match status" value="1"/>
</dbReference>
<keyword evidence="12" id="KW-0378">Hydrolase</keyword>
<evidence type="ECO:0000313" key="12">
    <source>
        <dbReference type="EMBL" id="MDI6098922.1"/>
    </source>
</evidence>
<evidence type="ECO:0000256" key="8">
    <source>
        <dbReference type="ARBA" id="ARBA00022837"/>
    </source>
</evidence>
<feature type="domain" description="CBM20" evidence="11">
    <location>
        <begin position="618"/>
        <end position="725"/>
    </location>
</feature>
<dbReference type="Gene3D" id="3.20.20.80">
    <property type="entry name" value="Glycosidases"/>
    <property type="match status" value="1"/>
</dbReference>
<comment type="catalytic activity">
    <reaction evidence="1">
        <text>Endohydrolysis of (1-&gt;4)-alpha-D-glucosidic linkages in polysaccharides containing three or more (1-&gt;4)-alpha-linked D-glucose units.</text>
        <dbReference type="EC" id="3.2.1.1"/>
    </reaction>
</comment>
<evidence type="ECO:0000256" key="6">
    <source>
        <dbReference type="ARBA" id="ARBA00022723"/>
    </source>
</evidence>
<feature type="chain" id="PRO_5045761649" description="Alpha-amylase" evidence="10">
    <location>
        <begin position="29"/>
        <end position="725"/>
    </location>
</feature>
<dbReference type="InterPro" id="IPR013780">
    <property type="entry name" value="Glyco_hydro_b"/>
</dbReference>
<evidence type="ECO:0000256" key="10">
    <source>
        <dbReference type="SAM" id="SignalP"/>
    </source>
</evidence>
<dbReference type="Proteomes" id="UP001241758">
    <property type="component" value="Unassembled WGS sequence"/>
</dbReference>
<keyword evidence="7 10" id="KW-0732">Signal</keyword>
<gene>
    <name evidence="12" type="ORF">QLQ12_09950</name>
</gene>
<reference evidence="12 13" key="1">
    <citation type="submission" date="2023-05" db="EMBL/GenBank/DDBJ databases">
        <title>Actinoplanes sp. NEAU-A12 genome sequencing.</title>
        <authorList>
            <person name="Wang Z.-S."/>
        </authorList>
    </citation>
    <scope>NUCLEOTIDE SEQUENCE [LARGE SCALE GENOMIC DNA]</scope>
    <source>
        <strain evidence="12 13">NEAU-A12</strain>
    </source>
</reference>
<evidence type="ECO:0000256" key="1">
    <source>
        <dbReference type="ARBA" id="ARBA00000548"/>
    </source>
</evidence>
<dbReference type="SMART" id="SM00632">
    <property type="entry name" value="Aamy_C"/>
    <property type="match status" value="1"/>
</dbReference>
<comment type="caution">
    <text evidence="12">The sequence shown here is derived from an EMBL/GenBank/DDBJ whole genome shotgun (WGS) entry which is preliminary data.</text>
</comment>
<dbReference type="SMART" id="SM00642">
    <property type="entry name" value="Aamy"/>
    <property type="match status" value="1"/>
</dbReference>
<dbReference type="SUPFAM" id="SSF81296">
    <property type="entry name" value="E set domains"/>
    <property type="match status" value="1"/>
</dbReference>
<keyword evidence="8" id="KW-0106">Calcium</keyword>
<keyword evidence="13" id="KW-1185">Reference proteome</keyword>
<dbReference type="PANTHER" id="PTHR10357:SF215">
    <property type="entry name" value="ALPHA-AMYLASE 1"/>
    <property type="match status" value="1"/>
</dbReference>
<dbReference type="PANTHER" id="PTHR10357">
    <property type="entry name" value="ALPHA-AMYLASE FAMILY MEMBER"/>
    <property type="match status" value="1"/>
</dbReference>
<dbReference type="InterPro" id="IPR013784">
    <property type="entry name" value="Carb-bd-like_fold"/>
</dbReference>
<keyword evidence="6" id="KW-0479">Metal-binding</keyword>
<dbReference type="InterPro" id="IPR017853">
    <property type="entry name" value="GH"/>
</dbReference>
<evidence type="ECO:0000256" key="5">
    <source>
        <dbReference type="ARBA" id="ARBA00017303"/>
    </source>
</evidence>
<dbReference type="InterPro" id="IPR006048">
    <property type="entry name" value="A-amylase/branching_C"/>
</dbReference>
<organism evidence="12 13">
    <name type="scientific">Actinoplanes sandaracinus</name>
    <dbReference type="NCBI Taxonomy" id="3045177"/>
    <lineage>
        <taxon>Bacteria</taxon>
        <taxon>Bacillati</taxon>
        <taxon>Actinomycetota</taxon>
        <taxon>Actinomycetes</taxon>
        <taxon>Micromonosporales</taxon>
        <taxon>Micromonosporaceae</taxon>
        <taxon>Actinoplanes</taxon>
    </lineage>
</organism>
<protein>
    <recommendedName>
        <fullName evidence="5">Alpha-amylase</fullName>
        <ecNumber evidence="4">3.2.1.1</ecNumber>
    </recommendedName>
    <alternativeName>
        <fullName evidence="9">1,4-alpha-D-glucan glucanohydrolase</fullName>
    </alternativeName>
</protein>
<dbReference type="InterPro" id="IPR002909">
    <property type="entry name" value="IPT_dom"/>
</dbReference>
<evidence type="ECO:0000259" key="11">
    <source>
        <dbReference type="PROSITE" id="PS51166"/>
    </source>
</evidence>
<dbReference type="EMBL" id="JASCTH010000005">
    <property type="protein sequence ID" value="MDI6098922.1"/>
    <property type="molecule type" value="Genomic_DNA"/>
</dbReference>
<dbReference type="Pfam" id="PF02806">
    <property type="entry name" value="Alpha-amylase_C"/>
    <property type="match status" value="1"/>
</dbReference>
<dbReference type="SUPFAM" id="SSF51011">
    <property type="entry name" value="Glycosyl hydrolase domain"/>
    <property type="match status" value="1"/>
</dbReference>
<dbReference type="InterPro" id="IPR031319">
    <property type="entry name" value="A-amylase_C"/>
</dbReference>
<proteinExistence type="inferred from homology"/>
<evidence type="ECO:0000256" key="3">
    <source>
        <dbReference type="ARBA" id="ARBA00008061"/>
    </source>
</evidence>
<dbReference type="Pfam" id="PF00128">
    <property type="entry name" value="Alpha-amylase"/>
    <property type="match status" value="1"/>
</dbReference>
<dbReference type="InterPro" id="IPR006047">
    <property type="entry name" value="GH13_cat_dom"/>
</dbReference>
<dbReference type="Gene3D" id="2.60.40.10">
    <property type="entry name" value="Immunoglobulins"/>
    <property type="match status" value="2"/>
</dbReference>
<dbReference type="CDD" id="cd00604">
    <property type="entry name" value="IPT_CGTD"/>
    <property type="match status" value="1"/>
</dbReference>
<dbReference type="Pfam" id="PF00686">
    <property type="entry name" value="CBM_20"/>
    <property type="match status" value="1"/>
</dbReference>
<name>A0ABT6WGS7_9ACTN</name>
<accession>A0ABT6WGS7</accession>
<evidence type="ECO:0000256" key="2">
    <source>
        <dbReference type="ARBA" id="ARBA00001913"/>
    </source>
</evidence>
<dbReference type="EC" id="3.2.1.1" evidence="4"/>
<dbReference type="GO" id="GO:0016787">
    <property type="term" value="F:hydrolase activity"/>
    <property type="evidence" value="ECO:0007669"/>
    <property type="project" value="UniProtKB-KW"/>
</dbReference>
<dbReference type="SMART" id="SM01065">
    <property type="entry name" value="CBM_2"/>
    <property type="match status" value="1"/>
</dbReference>
<dbReference type="InterPro" id="IPR013783">
    <property type="entry name" value="Ig-like_fold"/>
</dbReference>
<dbReference type="SUPFAM" id="SSF49452">
    <property type="entry name" value="Starch-binding domain-like"/>
    <property type="match status" value="1"/>
</dbReference>
<sequence length="725" mass="78692">MQRHARRALVATVAAISLLPASQQPVQAANAPVAPYTGNPASLKQDLCYQITTDRFNDGNPENNNPGDVPGMFYDKDKLSDPQEWHKYMGGDFAGITQKMDYLKNMGVGAIYLSPHVDNINVPSVQDGKSYTGYHGYWPRDFRRVEERFGTSEEFDELVSAAHARNIKVIMDWSPNGTNPPGRAEDGALYDDGRLVGKFGEDSNGYFHHTPGITDWNDAYQNQNYSLEGISDLNQQHPRIDQLLKDDAGYWMDRGVDGIRMDAVKHMPLGWQRSFADSVTSRKSAAIFGEWYMGDQGDPLYPEQVKFANTSGIAAMDFYTNRSIRDVFGTGASMKSLDAAIDRTNRDYTHEENLVTFLENHDTRRFGTVNPDPAALHRALAFLMTTRGTPCLYYGTEQYLHNDTGGGRTPYNRAKMNSFNEDSAAYREVQKLSALRRTNPAVPYGNHQERWLNDDVYVYERKFGDNVVLAAINKGSRDYQLDGLRTALPAGTYPDVLEGTHGGFSLTVNDGSGADRTTATATLGAGKIAVWSHRAPEATAPLIGGVGPVVTRAGGTITVEGVGFGAGGTVKVGGVTASVRDWKADRITATVPAGVATGSVAVTVSTGSGTSNEYQVLSQTGKPVPVQFTVENLPAIGAGESVYLTGNVTELGKWSTNREKAVGPLPRVPNTSRGVIVADLPAGARVEYKFVKVAANGSVTWEGGANHSYTVPAEGTGATTLTWQR</sequence>
<evidence type="ECO:0000313" key="13">
    <source>
        <dbReference type="Proteomes" id="UP001241758"/>
    </source>
</evidence>
<dbReference type="CDD" id="cd11320">
    <property type="entry name" value="AmyAc_AmyMalt_CGTase_like"/>
    <property type="match status" value="1"/>
</dbReference>
<comment type="cofactor">
    <cofactor evidence="2">
        <name>Ca(2+)</name>
        <dbReference type="ChEBI" id="CHEBI:29108"/>
    </cofactor>
</comment>
<dbReference type="PROSITE" id="PS51166">
    <property type="entry name" value="CBM20"/>
    <property type="match status" value="1"/>
</dbReference>
<dbReference type="InterPro" id="IPR014756">
    <property type="entry name" value="Ig_E-set"/>
</dbReference>
<evidence type="ECO:0000256" key="4">
    <source>
        <dbReference type="ARBA" id="ARBA00012595"/>
    </source>
</evidence>
<dbReference type="Gene3D" id="2.60.40.1180">
    <property type="entry name" value="Golgi alpha-mannosidase II"/>
    <property type="match status" value="1"/>
</dbReference>
<evidence type="ECO:0000256" key="7">
    <source>
        <dbReference type="ARBA" id="ARBA00022729"/>
    </source>
</evidence>
<feature type="signal peptide" evidence="10">
    <location>
        <begin position="1"/>
        <end position="28"/>
    </location>
</feature>
<dbReference type="Pfam" id="PF01833">
    <property type="entry name" value="TIG"/>
    <property type="match status" value="1"/>
</dbReference>
<dbReference type="InterPro" id="IPR002044">
    <property type="entry name" value="CBM20"/>
</dbReference>
<comment type="similarity">
    <text evidence="3">Belongs to the glycosyl hydrolase 13 family.</text>
</comment>